<name>A0ABZ2FFS4_9MICO</name>
<proteinExistence type="predicted"/>
<organism evidence="1 2">
    <name type="scientific">Janibacter terrae</name>
    <dbReference type="NCBI Taxonomy" id="103817"/>
    <lineage>
        <taxon>Bacteria</taxon>
        <taxon>Bacillati</taxon>
        <taxon>Actinomycetota</taxon>
        <taxon>Actinomycetes</taxon>
        <taxon>Micrococcales</taxon>
        <taxon>Intrasporangiaceae</taxon>
        <taxon>Janibacter</taxon>
    </lineage>
</organism>
<gene>
    <name evidence="1" type="ORF">N5P18_01825</name>
</gene>
<dbReference type="EMBL" id="CP104874">
    <property type="protein sequence ID" value="WWF05634.1"/>
    <property type="molecule type" value="Genomic_DNA"/>
</dbReference>
<keyword evidence="2" id="KW-1185">Reference proteome</keyword>
<protein>
    <submittedName>
        <fullName evidence="1">Uncharacterized protein</fullName>
    </submittedName>
</protein>
<evidence type="ECO:0000313" key="2">
    <source>
        <dbReference type="Proteomes" id="UP001381003"/>
    </source>
</evidence>
<reference evidence="1 2" key="1">
    <citation type="submission" date="2022-09" db="EMBL/GenBank/DDBJ databases">
        <title>Complete genome sequence of Janibacter terrae strain COS04-44, PCL-degrading bacteria isolated from oil spilled coast.</title>
        <authorList>
            <person name="Park H."/>
            <person name="Kim J.Y."/>
            <person name="An S.H."/>
            <person name="Lee C.M."/>
            <person name="Weon H.-Y."/>
        </authorList>
    </citation>
    <scope>NUCLEOTIDE SEQUENCE [LARGE SCALE GENOMIC DNA]</scope>
    <source>
        <strain evidence="1 2">COS04-44</strain>
    </source>
</reference>
<sequence>MIEVAERASLWWCSRCYQVNGVASLAPAPIFEGYHSCPWCPGVCLVLPARFREYARSALVVLAWDEHTDPAPLVELGRVIGYARTQHASRSVASRVAAVVDAEPGLRDLLVSAQECGELDDALLTLWIVVGELRIAAQDPSVSEIAGTGDGRDRLGSLFRVVFGEG</sequence>
<dbReference type="Proteomes" id="UP001381003">
    <property type="component" value="Chromosome"/>
</dbReference>
<evidence type="ECO:0000313" key="1">
    <source>
        <dbReference type="EMBL" id="WWF05634.1"/>
    </source>
</evidence>
<dbReference type="RefSeq" id="WP_338538494.1">
    <property type="nucleotide sequence ID" value="NZ_CP104874.1"/>
</dbReference>
<accession>A0ABZ2FFS4</accession>